<evidence type="ECO:0000313" key="4">
    <source>
        <dbReference type="EMBL" id="GBP94321.1"/>
    </source>
</evidence>
<accession>A0A4C1ZZS6</accession>
<dbReference type="STRING" id="151549.A0A4C1ZZS6"/>
<evidence type="ECO:0000256" key="3">
    <source>
        <dbReference type="PROSITE-ProRule" id="PRU00023"/>
    </source>
</evidence>
<reference evidence="4 5" key="1">
    <citation type="journal article" date="2019" name="Commun. Biol.">
        <title>The bagworm genome reveals a unique fibroin gene that provides high tensile strength.</title>
        <authorList>
            <person name="Kono N."/>
            <person name="Nakamura H."/>
            <person name="Ohtoshi R."/>
            <person name="Tomita M."/>
            <person name="Numata K."/>
            <person name="Arakawa K."/>
        </authorList>
    </citation>
    <scope>NUCLEOTIDE SEQUENCE [LARGE SCALE GENOMIC DNA]</scope>
</reference>
<dbReference type="EMBL" id="BGZK01002489">
    <property type="protein sequence ID" value="GBP94321.1"/>
    <property type="molecule type" value="Genomic_DNA"/>
</dbReference>
<evidence type="ECO:0000256" key="2">
    <source>
        <dbReference type="ARBA" id="ARBA00023043"/>
    </source>
</evidence>
<evidence type="ECO:0000313" key="5">
    <source>
        <dbReference type="Proteomes" id="UP000299102"/>
    </source>
</evidence>
<dbReference type="PANTHER" id="PTHR24198">
    <property type="entry name" value="ANKYRIN REPEAT AND PROTEIN KINASE DOMAIN-CONTAINING PROTEIN"/>
    <property type="match status" value="1"/>
</dbReference>
<feature type="repeat" description="ANK" evidence="3">
    <location>
        <begin position="216"/>
        <end position="248"/>
    </location>
</feature>
<keyword evidence="4" id="KW-0675">Receptor</keyword>
<dbReference type="Proteomes" id="UP000299102">
    <property type="component" value="Unassembled WGS sequence"/>
</dbReference>
<dbReference type="Pfam" id="PF00023">
    <property type="entry name" value="Ank"/>
    <property type="match status" value="2"/>
</dbReference>
<proteinExistence type="predicted"/>
<dbReference type="AlphaFoldDB" id="A0A4C1ZZS6"/>
<keyword evidence="1" id="KW-0677">Repeat</keyword>
<dbReference type="PROSITE" id="PS50297">
    <property type="entry name" value="ANK_REP_REGION"/>
    <property type="match status" value="5"/>
</dbReference>
<keyword evidence="5" id="KW-1185">Reference proteome</keyword>
<dbReference type="PANTHER" id="PTHR24198:SF165">
    <property type="entry name" value="ANKYRIN REPEAT-CONTAINING PROTEIN-RELATED"/>
    <property type="match status" value="1"/>
</dbReference>
<feature type="repeat" description="ANK" evidence="3">
    <location>
        <begin position="545"/>
        <end position="569"/>
    </location>
</feature>
<feature type="repeat" description="ANK" evidence="3">
    <location>
        <begin position="27"/>
        <end position="59"/>
    </location>
</feature>
<dbReference type="InterPro" id="IPR036770">
    <property type="entry name" value="Ankyrin_rpt-contain_sf"/>
</dbReference>
<organism evidence="4 5">
    <name type="scientific">Eumeta variegata</name>
    <name type="common">Bagworm moth</name>
    <name type="synonym">Eumeta japonica</name>
    <dbReference type="NCBI Taxonomy" id="151549"/>
    <lineage>
        <taxon>Eukaryota</taxon>
        <taxon>Metazoa</taxon>
        <taxon>Ecdysozoa</taxon>
        <taxon>Arthropoda</taxon>
        <taxon>Hexapoda</taxon>
        <taxon>Insecta</taxon>
        <taxon>Pterygota</taxon>
        <taxon>Neoptera</taxon>
        <taxon>Endopterygota</taxon>
        <taxon>Lepidoptera</taxon>
        <taxon>Glossata</taxon>
        <taxon>Ditrysia</taxon>
        <taxon>Tineoidea</taxon>
        <taxon>Psychidae</taxon>
        <taxon>Oiketicinae</taxon>
        <taxon>Eumeta</taxon>
    </lineage>
</organism>
<dbReference type="SMART" id="SM00248">
    <property type="entry name" value="ANK"/>
    <property type="match status" value="12"/>
</dbReference>
<evidence type="ECO:0000256" key="1">
    <source>
        <dbReference type="ARBA" id="ARBA00022737"/>
    </source>
</evidence>
<dbReference type="Pfam" id="PF12796">
    <property type="entry name" value="Ank_2"/>
    <property type="match status" value="3"/>
</dbReference>
<dbReference type="InterPro" id="IPR002110">
    <property type="entry name" value="Ankyrin_rpt"/>
</dbReference>
<gene>
    <name evidence="4" type="primary">TrpA1</name>
    <name evidence="4" type="ORF">EVAR_100243_1</name>
</gene>
<name>A0A4C1ZZS6_EUMVA</name>
<feature type="repeat" description="ANK" evidence="3">
    <location>
        <begin position="385"/>
        <end position="417"/>
    </location>
</feature>
<comment type="caution">
    <text evidence="4">The sequence shown here is derived from an EMBL/GenBank/DDBJ whole genome shotgun (WGS) entry which is preliminary data.</text>
</comment>
<feature type="repeat" description="ANK" evidence="3">
    <location>
        <begin position="287"/>
        <end position="319"/>
    </location>
</feature>
<protein>
    <submittedName>
        <fullName evidence="4">Transient receptor potential cation channel subfamily A member 1</fullName>
    </submittedName>
</protein>
<dbReference type="PROSITE" id="PS50088">
    <property type="entry name" value="ANK_REPEAT"/>
    <property type="match status" value="6"/>
</dbReference>
<dbReference type="SUPFAM" id="SSF48403">
    <property type="entry name" value="Ankyrin repeat"/>
    <property type="match status" value="3"/>
</dbReference>
<feature type="non-terminal residue" evidence="4">
    <location>
        <position position="1"/>
    </location>
</feature>
<sequence>AAESGNVEDFTRLYLSEPTRLSVSDSRGRSSAHHAAHRNNTNILQFICNHNGDLNVIDNAGNTPLHLSVESEEPRCYRISLQHLQGMRYSEGKEGRIVNRQGREVVKRCTPQRCMVTYLVTRKLKEEIGNNERCNGSGSGGEHGHSLIAAIHDHDQCARILITDLGAMAKRTCNNGYYPIHEAAKHASSRTMEVFLQWGEARGCTREQMISLYDSEGNVPLHSAVHGGDIRAVELCLRSGAKISTQQHDYSTPIHLACAQGALDIIKLMFEMQPKEKMACLNSCDVQKMTPLHCAAMFDHPDIVEYLIREGSDIDPIDKDHRSPLLLAASRVIRMGADIQLKDLNFRNVLHLVVMNGGRLEEFARSCKDKCEGNLSQLLNEKDNVGCSPMHYASREGHIRSLANLIRLGASINLKNNNNESPLHFAARFRIKHLLQDDVTYYENLFKFTDVYYLLIRSLPHRLPALRFGKGRSSINDSDGEGLTPLQISSKEGHIRVVQLLLNRGALLHRDHNGRNPLHLAAMSGYTQTINCIRHSHLLDQTDKDGNTPLHLATMENKPNSIALLLSMGCGLLYNIRDMSAIDYAIYYKFPEAALAMVTHEDRQVLKLFTTRYNNKSKYTNIIQTVNKTFLLASEVMALRSDRHPCVTLALIAYMPKVFEAVQDKCITKANCKKDSKSFYECVVTRVERGLLRWFGHLKSMNESVLTKQIYSTNVCDGKLGKGHPRKSYADHIGGILKKGQILSTRYRRACMKRLIDVSEAREIKYNFSALCPQPNPDEGKTSELSIPLPALNIKYSFKHYQRSKTEIDALRLALNQPKYRPEPLCVINVSAVPLLGRGAQLACAVWIRFVYRQNTQYLMYHTLWISILCCSDRTRCPGS</sequence>
<feature type="repeat" description="ANK" evidence="3">
    <location>
        <begin position="481"/>
        <end position="513"/>
    </location>
</feature>
<dbReference type="Gene3D" id="1.25.40.20">
    <property type="entry name" value="Ankyrin repeat-containing domain"/>
    <property type="match status" value="4"/>
</dbReference>
<keyword evidence="2 3" id="KW-0040">ANK repeat</keyword>
<dbReference type="OrthoDB" id="1661883at2759"/>